<dbReference type="WBParaSite" id="ACOC_0001154501-mRNA-1">
    <property type="protein sequence ID" value="ACOC_0001154501-mRNA-1"/>
    <property type="gene ID" value="ACOC_0001154501"/>
</dbReference>
<evidence type="ECO:0000256" key="1">
    <source>
        <dbReference type="SAM" id="MobiDB-lite"/>
    </source>
</evidence>
<dbReference type="EMBL" id="UYYA01004723">
    <property type="protein sequence ID" value="VDM63131.1"/>
    <property type="molecule type" value="Genomic_DNA"/>
</dbReference>
<feature type="region of interest" description="Disordered" evidence="1">
    <location>
        <begin position="34"/>
        <end position="57"/>
    </location>
</feature>
<evidence type="ECO:0000313" key="3">
    <source>
        <dbReference type="Proteomes" id="UP000267027"/>
    </source>
</evidence>
<dbReference type="Proteomes" id="UP000267027">
    <property type="component" value="Unassembled WGS sequence"/>
</dbReference>
<evidence type="ECO:0000313" key="2">
    <source>
        <dbReference type="EMBL" id="VDM63131.1"/>
    </source>
</evidence>
<gene>
    <name evidence="2" type="ORF">ACOC_LOCUS11546</name>
</gene>
<reference evidence="2 3" key="2">
    <citation type="submission" date="2018-11" db="EMBL/GenBank/DDBJ databases">
        <authorList>
            <consortium name="Pathogen Informatics"/>
        </authorList>
    </citation>
    <scope>NUCLEOTIDE SEQUENCE [LARGE SCALE GENOMIC DNA]</scope>
    <source>
        <strain evidence="2 3">Costa Rica</strain>
    </source>
</reference>
<evidence type="ECO:0000313" key="4">
    <source>
        <dbReference type="WBParaSite" id="ACOC_0001154501-mRNA-1"/>
    </source>
</evidence>
<accession>A0A0R3PYM2</accession>
<protein>
    <submittedName>
        <fullName evidence="2 4">Uncharacterized protein</fullName>
    </submittedName>
</protein>
<name>A0A0R3PYM2_ANGCS</name>
<dbReference type="AlphaFoldDB" id="A0A0R3PYM2"/>
<organism evidence="4">
    <name type="scientific">Angiostrongylus costaricensis</name>
    <name type="common">Nematode worm</name>
    <dbReference type="NCBI Taxonomy" id="334426"/>
    <lineage>
        <taxon>Eukaryota</taxon>
        <taxon>Metazoa</taxon>
        <taxon>Ecdysozoa</taxon>
        <taxon>Nematoda</taxon>
        <taxon>Chromadorea</taxon>
        <taxon>Rhabditida</taxon>
        <taxon>Rhabditina</taxon>
        <taxon>Rhabditomorpha</taxon>
        <taxon>Strongyloidea</taxon>
        <taxon>Metastrongylidae</taxon>
        <taxon>Angiostrongylus</taxon>
    </lineage>
</organism>
<keyword evidence="3" id="KW-1185">Reference proteome</keyword>
<proteinExistence type="predicted"/>
<sequence length="94" mass="10094">MNLGPWISHGASEWSCGGGKADPQLTSYLECPPRQIGPRNNGDGDQQGAGTAVDEAVHRSTPRGVVGVVRRALCCLFSNAGIRRRSSFRVIHHL</sequence>
<reference evidence="4" key="1">
    <citation type="submission" date="2017-02" db="UniProtKB">
        <authorList>
            <consortium name="WormBaseParasite"/>
        </authorList>
    </citation>
    <scope>IDENTIFICATION</scope>
</reference>